<dbReference type="PANTHER" id="PTHR33992:SF1">
    <property type="entry name" value="RIBONUCLEASE P PROTEIN COMPONENT"/>
    <property type="match status" value="1"/>
</dbReference>
<dbReference type="InterPro" id="IPR014721">
    <property type="entry name" value="Ribsml_uS5_D2-typ_fold_subgr"/>
</dbReference>
<evidence type="ECO:0000256" key="4">
    <source>
        <dbReference type="ARBA" id="ARBA00022759"/>
    </source>
</evidence>
<keyword evidence="6 7" id="KW-0694">RNA-binding</keyword>
<sequence>MIVMKKAYRIKDRDEFAMIFKQGKTSANRQFVVYVLDKPEQEHFRVGFTVGKKVGNAVTRNRLKRQMRELIRLNTTKISQDKDYVIIARKALLDSDFISAEKSLIHVLKRANVWRNS</sequence>
<evidence type="ECO:0000256" key="2">
    <source>
        <dbReference type="ARBA" id="ARBA00022694"/>
    </source>
</evidence>
<dbReference type="Proteomes" id="UP000741863">
    <property type="component" value="Unassembled WGS sequence"/>
</dbReference>
<keyword evidence="5 7" id="KW-0378">Hydrolase</keyword>
<dbReference type="EMBL" id="JAFBEC010000013">
    <property type="protein sequence ID" value="MBM7634524.1"/>
    <property type="molecule type" value="Genomic_DNA"/>
</dbReference>
<evidence type="ECO:0000256" key="7">
    <source>
        <dbReference type="HAMAP-Rule" id="MF_00227"/>
    </source>
</evidence>
<dbReference type="InterPro" id="IPR000100">
    <property type="entry name" value="RNase_P"/>
</dbReference>
<keyword evidence="4 7" id="KW-0255">Endonuclease</keyword>
<evidence type="ECO:0000256" key="3">
    <source>
        <dbReference type="ARBA" id="ARBA00022722"/>
    </source>
</evidence>
<gene>
    <name evidence="7" type="primary">rnpA</name>
    <name evidence="9" type="ORF">JOD17_003643</name>
</gene>
<organism evidence="9 10">
    <name type="scientific">Geomicrobium sediminis</name>
    <dbReference type="NCBI Taxonomy" id="1347788"/>
    <lineage>
        <taxon>Bacteria</taxon>
        <taxon>Bacillati</taxon>
        <taxon>Bacillota</taxon>
        <taxon>Bacilli</taxon>
        <taxon>Bacillales</taxon>
        <taxon>Geomicrobium</taxon>
    </lineage>
</organism>
<evidence type="ECO:0000313" key="9">
    <source>
        <dbReference type="EMBL" id="MBM7634524.1"/>
    </source>
</evidence>
<protein>
    <recommendedName>
        <fullName evidence="7 8">Ribonuclease P protein component</fullName>
        <shortName evidence="7">RNase P protein</shortName>
        <shortName evidence="7">RNaseP protein</shortName>
        <ecNumber evidence="7 8">3.1.26.5</ecNumber>
    </recommendedName>
    <alternativeName>
        <fullName evidence="7">Protein C5</fullName>
    </alternativeName>
</protein>
<proteinExistence type="inferred from homology"/>
<keyword evidence="2 7" id="KW-0819">tRNA processing</keyword>
<comment type="caution">
    <text evidence="9">The sequence shown here is derived from an EMBL/GenBank/DDBJ whole genome shotgun (WGS) entry which is preliminary data.</text>
</comment>
<comment type="similarity">
    <text evidence="7">Belongs to the RnpA family.</text>
</comment>
<dbReference type="HAMAP" id="MF_00227">
    <property type="entry name" value="RNase_P"/>
    <property type="match status" value="1"/>
</dbReference>
<accession>A0ABS2PGF4</accession>
<evidence type="ECO:0000256" key="1">
    <source>
        <dbReference type="ARBA" id="ARBA00002663"/>
    </source>
</evidence>
<dbReference type="Pfam" id="PF00825">
    <property type="entry name" value="Ribonuclease_P"/>
    <property type="match status" value="1"/>
</dbReference>
<dbReference type="InterPro" id="IPR020568">
    <property type="entry name" value="Ribosomal_Su5_D2-typ_SF"/>
</dbReference>
<name>A0ABS2PGF4_9BACL</name>
<evidence type="ECO:0000256" key="6">
    <source>
        <dbReference type="ARBA" id="ARBA00022884"/>
    </source>
</evidence>
<dbReference type="InterPro" id="IPR020539">
    <property type="entry name" value="RNase_P_CS"/>
</dbReference>
<comment type="subunit">
    <text evidence="7">Consists of a catalytic RNA component (M1 or rnpB) and a protein subunit.</text>
</comment>
<keyword evidence="10" id="KW-1185">Reference proteome</keyword>
<dbReference type="GO" id="GO:0004526">
    <property type="term" value="F:ribonuclease P activity"/>
    <property type="evidence" value="ECO:0007669"/>
    <property type="project" value="UniProtKB-EC"/>
</dbReference>
<dbReference type="PANTHER" id="PTHR33992">
    <property type="entry name" value="RIBONUCLEASE P PROTEIN COMPONENT"/>
    <property type="match status" value="1"/>
</dbReference>
<comment type="catalytic activity">
    <reaction evidence="7">
        <text>Endonucleolytic cleavage of RNA, removing 5'-extranucleotides from tRNA precursor.</text>
        <dbReference type="EC" id="3.1.26.5"/>
    </reaction>
</comment>
<dbReference type="PROSITE" id="PS00648">
    <property type="entry name" value="RIBONUCLEASE_P"/>
    <property type="match status" value="1"/>
</dbReference>
<reference evidence="9 10" key="1">
    <citation type="submission" date="2021-01" db="EMBL/GenBank/DDBJ databases">
        <title>Genomic Encyclopedia of Type Strains, Phase IV (KMG-IV): sequencing the most valuable type-strain genomes for metagenomic binning, comparative biology and taxonomic classification.</title>
        <authorList>
            <person name="Goeker M."/>
        </authorList>
    </citation>
    <scope>NUCLEOTIDE SEQUENCE [LARGE SCALE GENOMIC DNA]</scope>
    <source>
        <strain evidence="9 10">DSM 25540</strain>
    </source>
</reference>
<evidence type="ECO:0000256" key="8">
    <source>
        <dbReference type="NCBIfam" id="TIGR00188"/>
    </source>
</evidence>
<dbReference type="NCBIfam" id="TIGR00188">
    <property type="entry name" value="rnpA"/>
    <property type="match status" value="1"/>
</dbReference>
<evidence type="ECO:0000256" key="5">
    <source>
        <dbReference type="ARBA" id="ARBA00022801"/>
    </source>
</evidence>
<evidence type="ECO:0000313" key="10">
    <source>
        <dbReference type="Proteomes" id="UP000741863"/>
    </source>
</evidence>
<dbReference type="SUPFAM" id="SSF54211">
    <property type="entry name" value="Ribosomal protein S5 domain 2-like"/>
    <property type="match status" value="1"/>
</dbReference>
<comment type="function">
    <text evidence="1 7">RNaseP catalyzes the removal of the 5'-leader sequence from pre-tRNA to produce the mature 5'-terminus. It can also cleave other RNA substrates such as 4.5S RNA. The protein component plays an auxiliary but essential role in vivo by binding to the 5'-leader sequence and broadening the substrate specificity of the ribozyme.</text>
</comment>
<dbReference type="Gene3D" id="3.30.230.10">
    <property type="match status" value="1"/>
</dbReference>
<dbReference type="EC" id="3.1.26.5" evidence="7 8"/>
<keyword evidence="3 7" id="KW-0540">Nuclease</keyword>